<dbReference type="GO" id="GO:0006310">
    <property type="term" value="P:DNA recombination"/>
    <property type="evidence" value="ECO:0007669"/>
    <property type="project" value="UniProtKB-KW"/>
</dbReference>
<dbReference type="NCBIfam" id="TIGR02772">
    <property type="entry name" value="Ku_bact"/>
    <property type="match status" value="1"/>
</dbReference>
<dbReference type="Proteomes" id="UP000070366">
    <property type="component" value="Unassembled WGS sequence"/>
</dbReference>
<dbReference type="SMART" id="SM00559">
    <property type="entry name" value="Ku78"/>
    <property type="match status" value="1"/>
</dbReference>
<reference evidence="4 5" key="1">
    <citation type="submission" date="2016-02" db="EMBL/GenBank/DDBJ databases">
        <authorList>
            <person name="Wen L."/>
            <person name="He K."/>
            <person name="Yang H."/>
        </authorList>
    </citation>
    <scope>NUCLEOTIDE SEQUENCE [LARGE SCALE GENOMIC DNA]</scope>
    <source>
        <strain evidence="4 5">DSM 22607</strain>
    </source>
</reference>
<keyword evidence="1 2" id="KW-0238">DNA-binding</keyword>
<protein>
    <recommendedName>
        <fullName evidence="2">Non-homologous end joining protein Ku</fullName>
    </recommendedName>
</protein>
<dbReference type="PATRIC" id="fig|626937.4.peg.952"/>
<dbReference type="Pfam" id="PF02735">
    <property type="entry name" value="Ku"/>
    <property type="match status" value="1"/>
</dbReference>
<accession>A0A136Q6H5</accession>
<organism evidence="4 5">
    <name type="scientific">Christensenella minuta</name>
    <dbReference type="NCBI Taxonomy" id="626937"/>
    <lineage>
        <taxon>Bacteria</taxon>
        <taxon>Bacillati</taxon>
        <taxon>Bacillota</taxon>
        <taxon>Clostridia</taxon>
        <taxon>Christensenellales</taxon>
        <taxon>Christensenellaceae</taxon>
        <taxon>Christensenella</taxon>
    </lineage>
</organism>
<gene>
    <name evidence="2" type="primary">ku</name>
    <name evidence="4" type="ORF">HMPREF3293_00966</name>
</gene>
<dbReference type="SUPFAM" id="SSF100939">
    <property type="entry name" value="SPOC domain-like"/>
    <property type="match status" value="1"/>
</dbReference>
<keyword evidence="2" id="KW-0227">DNA damage</keyword>
<evidence type="ECO:0000259" key="3">
    <source>
        <dbReference type="SMART" id="SM00559"/>
    </source>
</evidence>
<dbReference type="Gene3D" id="2.40.290.10">
    <property type="match status" value="1"/>
</dbReference>
<comment type="subunit">
    <text evidence="2">Homodimer. Interacts with LigD.</text>
</comment>
<dbReference type="AlphaFoldDB" id="A0A136Q6H5"/>
<dbReference type="InterPro" id="IPR006164">
    <property type="entry name" value="DNA_bd_Ku70/Ku80"/>
</dbReference>
<evidence type="ECO:0000256" key="2">
    <source>
        <dbReference type="HAMAP-Rule" id="MF_01875"/>
    </source>
</evidence>
<keyword evidence="5" id="KW-1185">Reference proteome</keyword>
<dbReference type="GO" id="GO:0003690">
    <property type="term" value="F:double-stranded DNA binding"/>
    <property type="evidence" value="ECO:0007669"/>
    <property type="project" value="UniProtKB-UniRule"/>
</dbReference>
<keyword evidence="2" id="KW-0234">DNA repair</keyword>
<dbReference type="InterPro" id="IPR009187">
    <property type="entry name" value="Prok_Ku"/>
</dbReference>
<name>A0A136Q6H5_9FIRM</name>
<dbReference type="CDD" id="cd00789">
    <property type="entry name" value="KU_like"/>
    <property type="match status" value="1"/>
</dbReference>
<evidence type="ECO:0000313" key="4">
    <source>
        <dbReference type="EMBL" id="KXK66229.1"/>
    </source>
</evidence>
<evidence type="ECO:0000313" key="5">
    <source>
        <dbReference type="Proteomes" id="UP000070366"/>
    </source>
</evidence>
<comment type="function">
    <text evidence="2">With LigD forms a non-homologous end joining (NHEJ) DNA repair enzyme, which repairs dsDNA breaks with reduced fidelity. Binds linear dsDNA with 5'- and 3'- overhangs but not closed circular dsDNA nor ssDNA. Recruits and stimulates the ligase activity of LigD.</text>
</comment>
<comment type="caution">
    <text evidence="4">The sequence shown here is derived from an EMBL/GenBank/DDBJ whole genome shotgun (WGS) entry which is preliminary data.</text>
</comment>
<dbReference type="GO" id="GO:0006303">
    <property type="term" value="P:double-strand break repair via nonhomologous end joining"/>
    <property type="evidence" value="ECO:0007669"/>
    <property type="project" value="UniProtKB-UniRule"/>
</dbReference>
<feature type="domain" description="Ku" evidence="3">
    <location>
        <begin position="108"/>
        <end position="236"/>
    </location>
</feature>
<dbReference type="PANTHER" id="PTHR41251:SF1">
    <property type="entry name" value="NON-HOMOLOGOUS END JOINING PROTEIN KU"/>
    <property type="match status" value="1"/>
</dbReference>
<comment type="similarity">
    <text evidence="2">Belongs to the prokaryotic Ku family.</text>
</comment>
<dbReference type="EMBL" id="LSZW01000047">
    <property type="protein sequence ID" value="KXK66229.1"/>
    <property type="molecule type" value="Genomic_DNA"/>
</dbReference>
<proteinExistence type="inferred from homology"/>
<dbReference type="HAMAP" id="MF_01875">
    <property type="entry name" value="Prokaryotic_Ku"/>
    <property type="match status" value="1"/>
</dbReference>
<evidence type="ECO:0000256" key="1">
    <source>
        <dbReference type="ARBA" id="ARBA00023125"/>
    </source>
</evidence>
<keyword evidence="2" id="KW-0233">DNA recombination</keyword>
<dbReference type="PANTHER" id="PTHR41251">
    <property type="entry name" value="NON-HOMOLOGOUS END JOINING PROTEIN KU"/>
    <property type="match status" value="1"/>
</dbReference>
<sequence length="318" mass="36581">MYSLVLQNIHLHRAIYYDLGESLKGAPVFFPLRKKNFIKAETGYICMYHESKGTDRMAKTQRSAISFGLVHIPAELYTVVQDNDIHFNQLAKDNHERVRYKKTCPSCKRELTSNDIVKGFEYEKGKYVVITDDDFEKIKTEKDRSIQIMFFTDFGKIDPIYYNRSYYVLPEKGGEKAFELLREAMYEEKKAAVGKTVLGNSETLLVLLPQKTGILMETLFYADEVKDIPRELPKTKVGKAELDMAKQLIETMNGEFRPEQYQDGYQQKLRELIEKKIEGQEIVAPGEEKESNIIDLMDALKASLGKDGQKNAKRATGK</sequence>
<dbReference type="InterPro" id="IPR016194">
    <property type="entry name" value="SPOC-like_C_dom_sf"/>
</dbReference>
<dbReference type="STRING" id="626937.HMPREF3293_00966"/>